<comment type="caution">
    <text evidence="2">The sequence shown here is derived from an EMBL/GenBank/DDBJ whole genome shotgun (WGS) entry which is preliminary data.</text>
</comment>
<evidence type="ECO:0000313" key="2">
    <source>
        <dbReference type="EMBL" id="MBB5573303.1"/>
    </source>
</evidence>
<dbReference type="RefSeq" id="WP_107108579.1">
    <property type="nucleotide sequence ID" value="NZ_JACHBI010000003.1"/>
</dbReference>
<organism evidence="2 3">
    <name type="scientific">Rhizobium paranaense</name>
    <dbReference type="NCBI Taxonomy" id="1650438"/>
    <lineage>
        <taxon>Bacteria</taxon>
        <taxon>Pseudomonadati</taxon>
        <taxon>Pseudomonadota</taxon>
        <taxon>Alphaproteobacteria</taxon>
        <taxon>Hyphomicrobiales</taxon>
        <taxon>Rhizobiaceae</taxon>
        <taxon>Rhizobium/Agrobacterium group</taxon>
        <taxon>Rhizobium</taxon>
    </lineage>
</organism>
<proteinExistence type="predicted"/>
<evidence type="ECO:0000259" key="1">
    <source>
        <dbReference type="Pfam" id="PF20557"/>
    </source>
</evidence>
<dbReference type="Pfam" id="PF20557">
    <property type="entry name" value="DnaT_2"/>
    <property type="match status" value="1"/>
</dbReference>
<evidence type="ECO:0000313" key="3">
    <source>
        <dbReference type="Proteomes" id="UP000549882"/>
    </source>
</evidence>
<reference evidence="2 3" key="1">
    <citation type="submission" date="2020-08" db="EMBL/GenBank/DDBJ databases">
        <title>Genomic Encyclopedia of Type Strains, Phase IV (KMG-V): Genome sequencing to study the core and pangenomes of soil and plant-associated prokaryotes.</title>
        <authorList>
            <person name="Whitman W."/>
        </authorList>
    </citation>
    <scope>NUCLEOTIDE SEQUENCE [LARGE SCALE GENOMIC DNA]</scope>
    <source>
        <strain evidence="2 3">SEMIA 4064</strain>
    </source>
</reference>
<gene>
    <name evidence="2" type="ORF">GGD50_001916</name>
</gene>
<feature type="domain" description="Putative DnaT-like" evidence="1">
    <location>
        <begin position="6"/>
        <end position="155"/>
    </location>
</feature>
<name>A0A7W9D0M5_9HYPH</name>
<dbReference type="Proteomes" id="UP000549882">
    <property type="component" value="Unassembled WGS sequence"/>
</dbReference>
<dbReference type="EMBL" id="JACHBI010000003">
    <property type="protein sequence ID" value="MBB5573303.1"/>
    <property type="molecule type" value="Genomic_DNA"/>
</dbReference>
<dbReference type="AlphaFoldDB" id="A0A7W9D0M5"/>
<protein>
    <recommendedName>
        <fullName evidence="1">Putative DnaT-like domain-containing protein</fullName>
    </recommendedName>
</protein>
<keyword evidence="3" id="KW-1185">Reference proteome</keyword>
<sequence length="165" mass="17414">MSAAFYGTLDAANTYFVDRDNAAWAATGDSERTAALVRGSQVVDGLYESRFPGLRAGGYDQALSWPRKVARTANGEAVPEDVVPLPITYAAYEAAAVELAEPGSLTPVVTAAQTVKREKVGPLETEYVAAGSPADIISSARPVMTILDGLLYPFLRPVLPGILVV</sequence>
<dbReference type="InterPro" id="IPR046787">
    <property type="entry name" value="DnaT_2"/>
</dbReference>
<accession>A0A7W9D0M5</accession>